<dbReference type="Pfam" id="PF01453">
    <property type="entry name" value="B_lectin"/>
    <property type="match status" value="1"/>
</dbReference>
<organism evidence="5 6">
    <name type="scientific">Lithocarpus litseifolius</name>
    <dbReference type="NCBI Taxonomy" id="425828"/>
    <lineage>
        <taxon>Eukaryota</taxon>
        <taxon>Viridiplantae</taxon>
        <taxon>Streptophyta</taxon>
        <taxon>Embryophyta</taxon>
        <taxon>Tracheophyta</taxon>
        <taxon>Spermatophyta</taxon>
        <taxon>Magnoliopsida</taxon>
        <taxon>eudicotyledons</taxon>
        <taxon>Gunneridae</taxon>
        <taxon>Pentapetalae</taxon>
        <taxon>rosids</taxon>
        <taxon>fabids</taxon>
        <taxon>Fagales</taxon>
        <taxon>Fagaceae</taxon>
        <taxon>Lithocarpus</taxon>
    </lineage>
</organism>
<sequence length="302" mass="33446">MIVSLTNSGNLVLYDNETSLWESFKNPTDTFLLGMSMSSSMILTSWRDRDDPGSGNYMIKLDPLDVGGDLNTLIIYQGNTIYWKSVKDDGLSTISDYFSIDASVGFMLDVPEKWHSGDFTNGEDLLNLQEEYPYGQNLSVRVAISDTAPTARNCAPCGTNMIPYPLSTSSNCGDPMYYSFDCNTTTAQVSFKAPSGTYRVSGIDPNTQKFFIQVKDGRSLRLNQSLPFNLTSPRNSSSNVSSNITNDVEIAWDPPLEPICNLTADYLDWQHSSCKSASDGKRRCLCTVSFRWDGTNLNCTQG</sequence>
<dbReference type="EMBL" id="JAZDWU010000005">
    <property type="protein sequence ID" value="KAL0001789.1"/>
    <property type="molecule type" value="Genomic_DNA"/>
</dbReference>
<evidence type="ECO:0000256" key="2">
    <source>
        <dbReference type="ARBA" id="ARBA00023157"/>
    </source>
</evidence>
<evidence type="ECO:0000256" key="3">
    <source>
        <dbReference type="ARBA" id="ARBA00023180"/>
    </source>
</evidence>
<feature type="domain" description="Bulb-type lectin" evidence="4">
    <location>
        <begin position="2"/>
        <end position="40"/>
    </location>
</feature>
<gene>
    <name evidence="5" type="ORF">SO802_015570</name>
</gene>
<dbReference type="SUPFAM" id="SSF51110">
    <property type="entry name" value="alpha-D-mannose-specific plant lectins"/>
    <property type="match status" value="1"/>
</dbReference>
<evidence type="ECO:0000313" key="5">
    <source>
        <dbReference type="EMBL" id="KAL0001789.1"/>
    </source>
</evidence>
<dbReference type="InterPro" id="IPR001480">
    <property type="entry name" value="Bulb-type_lectin_dom"/>
</dbReference>
<evidence type="ECO:0000259" key="4">
    <source>
        <dbReference type="Pfam" id="PF01453"/>
    </source>
</evidence>
<dbReference type="AlphaFoldDB" id="A0AAW2CVB7"/>
<proteinExistence type="predicted"/>
<keyword evidence="3" id="KW-0325">Glycoprotein</keyword>
<accession>A0AAW2CVB7</accession>
<dbReference type="PANTHER" id="PTHR32444:SF247">
    <property type="entry name" value="OS01G0958200 PROTEIN"/>
    <property type="match status" value="1"/>
</dbReference>
<keyword evidence="2" id="KW-1015">Disulfide bond</keyword>
<reference evidence="5 6" key="1">
    <citation type="submission" date="2024-01" db="EMBL/GenBank/DDBJ databases">
        <title>A telomere-to-telomere, gap-free genome of sweet tea (Lithocarpus litseifolius).</title>
        <authorList>
            <person name="Zhou J."/>
        </authorList>
    </citation>
    <scope>NUCLEOTIDE SEQUENCE [LARGE SCALE GENOMIC DNA]</scope>
    <source>
        <strain evidence="5">Zhou-2022a</strain>
        <tissue evidence="5">Leaf</tissue>
    </source>
</reference>
<evidence type="ECO:0000256" key="1">
    <source>
        <dbReference type="ARBA" id="ARBA00022729"/>
    </source>
</evidence>
<dbReference type="InterPro" id="IPR036426">
    <property type="entry name" value="Bulb-type_lectin_dom_sf"/>
</dbReference>
<keyword evidence="1" id="KW-0732">Signal</keyword>
<dbReference type="Proteomes" id="UP001459277">
    <property type="component" value="Unassembled WGS sequence"/>
</dbReference>
<dbReference type="PANTHER" id="PTHR32444">
    <property type="entry name" value="BULB-TYPE LECTIN DOMAIN-CONTAINING PROTEIN"/>
    <property type="match status" value="1"/>
</dbReference>
<evidence type="ECO:0000313" key="6">
    <source>
        <dbReference type="Proteomes" id="UP001459277"/>
    </source>
</evidence>
<protein>
    <recommendedName>
        <fullName evidence="4">Bulb-type lectin domain-containing protein</fullName>
    </recommendedName>
</protein>
<keyword evidence="6" id="KW-1185">Reference proteome</keyword>
<comment type="caution">
    <text evidence="5">The sequence shown here is derived from an EMBL/GenBank/DDBJ whole genome shotgun (WGS) entry which is preliminary data.</text>
</comment>
<name>A0AAW2CVB7_9ROSI</name>